<evidence type="ECO:0000259" key="1">
    <source>
        <dbReference type="Pfam" id="PF08373"/>
    </source>
</evidence>
<accession>A0A7S1AS47</accession>
<sequence length="497" mass="56362">MQDAVALETGVRTLGELLGPDRFGKKSKWRHTVVTSDERFLSMVRAMADLADESDARMLARSADAIARLRSHTPETNLMLERTAAAVARRSNAFKPYHLTTLALAFAECGIRGERRAVSELAPGRNPQTMGTVVVFVRGESLRQMQEFDVPSCVRLLAAYRRWGITDQELFNVILERMSDINEEFTVKDIVETMNTFAKLGLARRSLLRRLCQRAFSRLEWFSSRQLVAMLYALSRLRFLTVDDVDLVLRSLVPGLGMLTEKQVSQLLFALVMVGSSARELTRILAVQYHEGRAEREPMADIDFVWSLCSLEIACKYRRPLSVAMSRLFSRPPSSCGATELLKLHDVICSIRLSEPLSNITIPGVWREACAGVSRREAERFARSDMLNDVQRSLARTAPYSTRPRQLRRHCMVGPFLVDFFDEASRLVVDVDLVQHPTTKRLRHAVLTHLGYQTLCLEYWDWRDMSSSEDKVSYLTWRLSKAQITAAPGDPVCDAEP</sequence>
<dbReference type="InterPro" id="IPR013584">
    <property type="entry name" value="RAP"/>
</dbReference>
<dbReference type="Pfam" id="PF26188">
    <property type="entry name" value="RESC6"/>
    <property type="match status" value="1"/>
</dbReference>
<reference evidence="3" key="1">
    <citation type="submission" date="2021-01" db="EMBL/GenBank/DDBJ databases">
        <authorList>
            <person name="Corre E."/>
            <person name="Pelletier E."/>
            <person name="Niang G."/>
            <person name="Scheremetjew M."/>
            <person name="Finn R."/>
            <person name="Kale V."/>
            <person name="Holt S."/>
            <person name="Cochrane G."/>
            <person name="Meng A."/>
            <person name="Brown T."/>
            <person name="Cohen L."/>
        </authorList>
    </citation>
    <scope>NUCLEOTIDE SEQUENCE</scope>
</reference>
<organism evidence="3">
    <name type="scientific">Noctiluca scintillans</name>
    <name type="common">Sea sparkle</name>
    <name type="synonym">Red tide dinoflagellate</name>
    <dbReference type="NCBI Taxonomy" id="2966"/>
    <lineage>
        <taxon>Eukaryota</taxon>
        <taxon>Sar</taxon>
        <taxon>Alveolata</taxon>
        <taxon>Dinophyceae</taxon>
        <taxon>Noctilucales</taxon>
        <taxon>Noctilucaceae</taxon>
        <taxon>Noctiluca</taxon>
    </lineage>
</organism>
<evidence type="ECO:0000313" key="3">
    <source>
        <dbReference type="EMBL" id="CAD8863336.1"/>
    </source>
</evidence>
<feature type="domain" description="RAP" evidence="1">
    <location>
        <begin position="441"/>
        <end position="475"/>
    </location>
</feature>
<dbReference type="InterPro" id="IPR058917">
    <property type="entry name" value="RESC6_dom"/>
</dbReference>
<feature type="domain" description="RNA-editing substrate-binding complex 6 protein" evidence="2">
    <location>
        <begin position="145"/>
        <end position="272"/>
    </location>
</feature>
<protein>
    <recommendedName>
        <fullName evidence="4">RAP domain-containing protein</fullName>
    </recommendedName>
</protein>
<dbReference type="AlphaFoldDB" id="A0A7S1AS47"/>
<dbReference type="EMBL" id="HBFQ01052931">
    <property type="protein sequence ID" value="CAD8863336.1"/>
    <property type="molecule type" value="Transcribed_RNA"/>
</dbReference>
<evidence type="ECO:0008006" key="4">
    <source>
        <dbReference type="Google" id="ProtNLM"/>
    </source>
</evidence>
<proteinExistence type="predicted"/>
<name>A0A7S1AS47_NOCSC</name>
<dbReference type="Pfam" id="PF08373">
    <property type="entry name" value="RAP"/>
    <property type="match status" value="1"/>
</dbReference>
<evidence type="ECO:0000259" key="2">
    <source>
        <dbReference type="Pfam" id="PF26188"/>
    </source>
</evidence>
<gene>
    <name evidence="3" type="ORF">NSCI0253_LOCUS37691</name>
</gene>